<protein>
    <submittedName>
        <fullName evidence="3">AbrB/MazE/SpoVT family DNA-binding domain-containing protein</fullName>
    </submittedName>
</protein>
<dbReference type="SMART" id="SM00966">
    <property type="entry name" value="SpoVT_AbrB"/>
    <property type="match status" value="1"/>
</dbReference>
<gene>
    <name evidence="3" type="ORF">LCY76_23590</name>
</gene>
<comment type="caution">
    <text evidence="3">The sequence shown here is derived from an EMBL/GenBank/DDBJ whole genome shotgun (WGS) entry which is preliminary data.</text>
</comment>
<dbReference type="EMBL" id="JAIWJX010000004">
    <property type="protein sequence ID" value="MCK6259556.1"/>
    <property type="molecule type" value="Genomic_DNA"/>
</dbReference>
<evidence type="ECO:0000313" key="4">
    <source>
        <dbReference type="Proteomes" id="UP001139011"/>
    </source>
</evidence>
<keyword evidence="1 3" id="KW-0238">DNA-binding</keyword>
<dbReference type="PROSITE" id="PS51740">
    <property type="entry name" value="SPOVT_ABRB"/>
    <property type="match status" value="1"/>
</dbReference>
<sequence>MKGTGIVRKVDELGRIVIPIELRRVLDIEIKDAMEIYTEGDLIILKKHSPENACVITGEINPQNKEYGIGGRSFVLSPKGAEILLQEIQNQTDNVPVSK</sequence>
<keyword evidence="4" id="KW-1185">Reference proteome</keyword>
<evidence type="ECO:0000259" key="2">
    <source>
        <dbReference type="PROSITE" id="PS51740"/>
    </source>
</evidence>
<dbReference type="Pfam" id="PF04014">
    <property type="entry name" value="MazE_antitoxin"/>
    <property type="match status" value="1"/>
</dbReference>
<evidence type="ECO:0000256" key="1">
    <source>
        <dbReference type="PROSITE-ProRule" id="PRU01076"/>
    </source>
</evidence>
<reference evidence="3" key="1">
    <citation type="submission" date="2021-09" db="EMBL/GenBank/DDBJ databases">
        <title>Genome analysis of Fictibacillus sp. KIGAM418 isolated from marine sediment.</title>
        <authorList>
            <person name="Seo M.-J."/>
            <person name="Cho E.-S."/>
            <person name="Hwang C.Y."/>
        </authorList>
    </citation>
    <scope>NUCLEOTIDE SEQUENCE</scope>
    <source>
        <strain evidence="3">KIGAM418</strain>
    </source>
</reference>
<dbReference type="GO" id="GO:0003677">
    <property type="term" value="F:DNA binding"/>
    <property type="evidence" value="ECO:0007669"/>
    <property type="project" value="UniProtKB-UniRule"/>
</dbReference>
<dbReference type="Gene3D" id="2.10.260.10">
    <property type="match status" value="1"/>
</dbReference>
<dbReference type="PANTHER" id="PTHR36432">
    <property type="match status" value="1"/>
</dbReference>
<evidence type="ECO:0000313" key="3">
    <source>
        <dbReference type="EMBL" id="MCK6259556.1"/>
    </source>
</evidence>
<dbReference type="RefSeq" id="WP_248254919.1">
    <property type="nucleotide sequence ID" value="NZ_JAIWJX010000004.1"/>
</dbReference>
<dbReference type="AlphaFoldDB" id="A0A9X2BFB3"/>
<proteinExistence type="predicted"/>
<accession>A0A9X2BFB3</accession>
<dbReference type="Pfam" id="PF18277">
    <property type="entry name" value="AbrB_C"/>
    <property type="match status" value="1"/>
</dbReference>
<name>A0A9X2BFB3_9BACL</name>
<dbReference type="InterPro" id="IPR037914">
    <property type="entry name" value="SpoVT-AbrB_sf"/>
</dbReference>
<dbReference type="SUPFAM" id="SSF89447">
    <property type="entry name" value="AbrB/MazE/MraZ-like"/>
    <property type="match status" value="1"/>
</dbReference>
<dbReference type="InterPro" id="IPR052731">
    <property type="entry name" value="B_subtilis_Trans_State_Reg"/>
</dbReference>
<dbReference type="Proteomes" id="UP001139011">
    <property type="component" value="Unassembled WGS sequence"/>
</dbReference>
<dbReference type="InterPro" id="IPR007159">
    <property type="entry name" value="SpoVT-AbrB_dom"/>
</dbReference>
<dbReference type="PANTHER" id="PTHR36432:SF4">
    <property type="entry name" value="TRANSITION STATE REGULATOR ABH-RELATED"/>
    <property type="match status" value="1"/>
</dbReference>
<organism evidence="3 4">
    <name type="scientific">Fictibacillus marinisediminis</name>
    <dbReference type="NCBI Taxonomy" id="2878389"/>
    <lineage>
        <taxon>Bacteria</taxon>
        <taxon>Bacillati</taxon>
        <taxon>Bacillota</taxon>
        <taxon>Bacilli</taxon>
        <taxon>Bacillales</taxon>
        <taxon>Fictibacillaceae</taxon>
        <taxon>Fictibacillus</taxon>
    </lineage>
</organism>
<dbReference type="InterPro" id="IPR040678">
    <property type="entry name" value="AbrB_C"/>
</dbReference>
<feature type="domain" description="SpoVT-AbrB" evidence="2">
    <location>
        <begin position="5"/>
        <end position="50"/>
    </location>
</feature>